<dbReference type="Pfam" id="PF00294">
    <property type="entry name" value="PfkB"/>
    <property type="match status" value="1"/>
</dbReference>
<reference evidence="8 9" key="1">
    <citation type="submission" date="2020-08" db="EMBL/GenBank/DDBJ databases">
        <title>Sequencing the genomes of 1000 actinobacteria strains.</title>
        <authorList>
            <person name="Klenk H.-P."/>
        </authorList>
    </citation>
    <scope>NUCLEOTIDE SEQUENCE [LARGE SCALE GENOMIC DNA]</scope>
    <source>
        <strain evidence="8 9">DSM 46659</strain>
    </source>
</reference>
<dbReference type="PANTHER" id="PTHR46566">
    <property type="entry name" value="1-PHOSPHOFRUCTOKINASE-RELATED"/>
    <property type="match status" value="1"/>
</dbReference>
<keyword evidence="9" id="KW-1185">Reference proteome</keyword>
<name>A0A7W9YJ96_9ACTN</name>
<dbReference type="GO" id="GO:0005829">
    <property type="term" value="C:cytosol"/>
    <property type="evidence" value="ECO:0007669"/>
    <property type="project" value="TreeGrafter"/>
</dbReference>
<dbReference type="EMBL" id="JACHDS010000001">
    <property type="protein sequence ID" value="MBB6173107.1"/>
    <property type="molecule type" value="Genomic_DNA"/>
</dbReference>
<evidence type="ECO:0000256" key="4">
    <source>
        <dbReference type="ARBA" id="ARBA00022777"/>
    </source>
</evidence>
<sequence>MIVTVTPNPSVDHTLEVDGLVRGEVLRVRSTCAQAGGKGVNVSRALRGSGVPTRAVLPVGGGGGAEFTALLGDLPCRAVPISGETRSNVAITEADGTTTKLNAAGPVLTPAEIEDLLAAVDDELGRGPRWLVASGSLPSGAPTDLYVRIAELADKHAVPLALDTSGTPLTAAARAGSVALLKPNLDELAAMIGRPLPTVGAVVGAAREVVARGNQAVLVTLGRHGALLVEATHCWWASGPRVRPRSTVGAGDCALAGYLAAGPDTQERLRHAVAWGTAAVSLPGTTVPSPDAVAADSITVVPEPVLERRIDSL</sequence>
<dbReference type="PIRSF" id="PIRSF000535">
    <property type="entry name" value="1PFK/6PFK/LacC"/>
    <property type="match status" value="1"/>
</dbReference>
<dbReference type="GO" id="GO:0005524">
    <property type="term" value="F:ATP binding"/>
    <property type="evidence" value="ECO:0007669"/>
    <property type="project" value="UniProtKB-KW"/>
</dbReference>
<dbReference type="InterPro" id="IPR011611">
    <property type="entry name" value="PfkB_dom"/>
</dbReference>
<dbReference type="PANTHER" id="PTHR46566:SF5">
    <property type="entry name" value="1-PHOSPHOFRUCTOKINASE"/>
    <property type="match status" value="1"/>
</dbReference>
<dbReference type="AlphaFoldDB" id="A0A7W9YJ96"/>
<evidence type="ECO:0000256" key="5">
    <source>
        <dbReference type="ARBA" id="ARBA00022840"/>
    </source>
</evidence>
<gene>
    <name evidence="8" type="ORF">HNR23_003167</name>
</gene>
<dbReference type="Proteomes" id="UP000546642">
    <property type="component" value="Unassembled WGS sequence"/>
</dbReference>
<evidence type="ECO:0000256" key="6">
    <source>
        <dbReference type="PIRNR" id="PIRNR000535"/>
    </source>
</evidence>
<comment type="caution">
    <text evidence="8">The sequence shown here is derived from an EMBL/GenBank/DDBJ whole genome shotgun (WGS) entry which is preliminary data.</text>
</comment>
<evidence type="ECO:0000259" key="7">
    <source>
        <dbReference type="Pfam" id="PF00294"/>
    </source>
</evidence>
<dbReference type="Gene3D" id="3.40.1190.20">
    <property type="match status" value="1"/>
</dbReference>
<proteinExistence type="inferred from homology"/>
<evidence type="ECO:0000313" key="9">
    <source>
        <dbReference type="Proteomes" id="UP000546642"/>
    </source>
</evidence>
<dbReference type="InterPro" id="IPR022463">
    <property type="entry name" value="1-PFruKinase"/>
</dbReference>
<evidence type="ECO:0000256" key="1">
    <source>
        <dbReference type="ARBA" id="ARBA00010688"/>
    </source>
</evidence>
<protein>
    <submittedName>
        <fullName evidence="8">1-phosphofructokinase</fullName>
        <ecNumber evidence="8">2.7.1.56</ecNumber>
    </submittedName>
</protein>
<dbReference type="CDD" id="cd01164">
    <property type="entry name" value="FruK_PfkB_like"/>
    <property type="match status" value="1"/>
</dbReference>
<dbReference type="NCBIfam" id="TIGR03168">
    <property type="entry name" value="1-PFK"/>
    <property type="match status" value="1"/>
</dbReference>
<dbReference type="NCBIfam" id="TIGR03828">
    <property type="entry name" value="pfkB"/>
    <property type="match status" value="1"/>
</dbReference>
<dbReference type="SUPFAM" id="SSF53613">
    <property type="entry name" value="Ribokinase-like"/>
    <property type="match status" value="1"/>
</dbReference>
<dbReference type="InterPro" id="IPR017583">
    <property type="entry name" value="Tagatose/fructose_Pkinase"/>
</dbReference>
<organism evidence="8 9">
    <name type="scientific">Nocardiopsis mwathae</name>
    <dbReference type="NCBI Taxonomy" id="1472723"/>
    <lineage>
        <taxon>Bacteria</taxon>
        <taxon>Bacillati</taxon>
        <taxon>Actinomycetota</taxon>
        <taxon>Actinomycetes</taxon>
        <taxon>Streptosporangiales</taxon>
        <taxon>Nocardiopsidaceae</taxon>
        <taxon>Nocardiopsis</taxon>
    </lineage>
</organism>
<dbReference type="EC" id="2.7.1.56" evidence="8"/>
<dbReference type="RefSeq" id="WP_184076309.1">
    <property type="nucleotide sequence ID" value="NZ_JACHDS010000001.1"/>
</dbReference>
<dbReference type="InterPro" id="IPR029056">
    <property type="entry name" value="Ribokinase-like"/>
</dbReference>
<dbReference type="GO" id="GO:0008662">
    <property type="term" value="F:1-phosphofructokinase activity"/>
    <property type="evidence" value="ECO:0007669"/>
    <property type="project" value="UniProtKB-EC"/>
</dbReference>
<evidence type="ECO:0000313" key="8">
    <source>
        <dbReference type="EMBL" id="MBB6173107.1"/>
    </source>
</evidence>
<keyword evidence="2 6" id="KW-0808">Transferase</keyword>
<keyword evidence="5" id="KW-0067">ATP-binding</keyword>
<evidence type="ECO:0000256" key="3">
    <source>
        <dbReference type="ARBA" id="ARBA00022741"/>
    </source>
</evidence>
<comment type="similarity">
    <text evidence="1">Belongs to the carbohydrate kinase PfkB family.</text>
</comment>
<keyword evidence="3" id="KW-0547">Nucleotide-binding</keyword>
<evidence type="ECO:0000256" key="2">
    <source>
        <dbReference type="ARBA" id="ARBA00022679"/>
    </source>
</evidence>
<accession>A0A7W9YJ96</accession>
<feature type="domain" description="Carbohydrate kinase PfkB" evidence="7">
    <location>
        <begin position="9"/>
        <end position="291"/>
    </location>
</feature>
<keyword evidence="4 8" id="KW-0418">Kinase</keyword>